<dbReference type="InterPro" id="IPR021858">
    <property type="entry name" value="Fun_TF"/>
</dbReference>
<name>K1WUN6_MARBU</name>
<dbReference type="GO" id="GO:0000976">
    <property type="term" value="F:transcription cis-regulatory region binding"/>
    <property type="evidence" value="ECO:0007669"/>
    <property type="project" value="TreeGrafter"/>
</dbReference>
<gene>
    <name evidence="4" type="ORF">MBM_09518</name>
</gene>
<dbReference type="InParanoid" id="K1WUN6"/>
<comment type="subcellular location">
    <subcellularLocation>
        <location evidence="1">Nucleus</location>
    </subcellularLocation>
</comment>
<dbReference type="KEGG" id="mbe:MBM_09518"/>
<dbReference type="GO" id="GO:0003700">
    <property type="term" value="F:DNA-binding transcription factor activity"/>
    <property type="evidence" value="ECO:0007669"/>
    <property type="project" value="TreeGrafter"/>
</dbReference>
<evidence type="ECO:0000313" key="5">
    <source>
        <dbReference type="Proteomes" id="UP000006753"/>
    </source>
</evidence>
<dbReference type="EMBL" id="JH921459">
    <property type="protein sequence ID" value="EKD12343.1"/>
    <property type="molecule type" value="Genomic_DNA"/>
</dbReference>
<dbReference type="Proteomes" id="UP000006753">
    <property type="component" value="Unassembled WGS sequence"/>
</dbReference>
<proteinExistence type="predicted"/>
<dbReference type="OrthoDB" id="4525710at2759"/>
<evidence type="ECO:0000256" key="1">
    <source>
        <dbReference type="ARBA" id="ARBA00004123"/>
    </source>
</evidence>
<dbReference type="GO" id="GO:0005634">
    <property type="term" value="C:nucleus"/>
    <property type="evidence" value="ECO:0007669"/>
    <property type="project" value="UniProtKB-SubCell"/>
</dbReference>
<dbReference type="Pfam" id="PF11951">
    <property type="entry name" value="Fungal_trans_2"/>
    <property type="match status" value="1"/>
</dbReference>
<dbReference type="PANTHER" id="PTHR37534:SF2">
    <property type="entry name" value="N-ACETYLTRANSFERASE DOMAIN-CONTAINING PROTEIN"/>
    <property type="match status" value="1"/>
</dbReference>
<reference evidence="4 5" key="1">
    <citation type="journal article" date="2012" name="BMC Genomics">
        <title>Sequencing the genome of Marssonina brunnea reveals fungus-poplar co-evolution.</title>
        <authorList>
            <person name="Zhu S."/>
            <person name="Cao Y.-Z."/>
            <person name="Jiang C."/>
            <person name="Tan B.-Y."/>
            <person name="Wang Z."/>
            <person name="Feng S."/>
            <person name="Zhang L."/>
            <person name="Su X.-H."/>
            <person name="Brejova B."/>
            <person name="Vinar T."/>
            <person name="Xu M."/>
            <person name="Wang M.-X."/>
            <person name="Zhang S.-G."/>
            <person name="Huang M.-R."/>
            <person name="Wu R."/>
            <person name="Zhou Y."/>
        </authorList>
    </citation>
    <scope>NUCLEOTIDE SEQUENCE [LARGE SCALE GENOMIC DNA]</scope>
    <source>
        <strain evidence="4 5">MB_m1</strain>
    </source>
</reference>
<protein>
    <submittedName>
        <fullName evidence="4">ARCA-like protein</fullName>
    </submittedName>
</protein>
<dbReference type="GO" id="GO:0045944">
    <property type="term" value="P:positive regulation of transcription by RNA polymerase II"/>
    <property type="evidence" value="ECO:0007669"/>
    <property type="project" value="TreeGrafter"/>
</dbReference>
<dbReference type="OMA" id="VQHHILA"/>
<organism evidence="4 5">
    <name type="scientific">Marssonina brunnea f. sp. multigermtubi (strain MB_m1)</name>
    <name type="common">Marssonina leaf spot fungus</name>
    <dbReference type="NCBI Taxonomy" id="1072389"/>
    <lineage>
        <taxon>Eukaryota</taxon>
        <taxon>Fungi</taxon>
        <taxon>Dikarya</taxon>
        <taxon>Ascomycota</taxon>
        <taxon>Pezizomycotina</taxon>
        <taxon>Leotiomycetes</taxon>
        <taxon>Helotiales</taxon>
        <taxon>Drepanopezizaceae</taxon>
        <taxon>Drepanopeziza</taxon>
    </lineage>
</organism>
<evidence type="ECO:0000256" key="2">
    <source>
        <dbReference type="ARBA" id="ARBA00023242"/>
    </source>
</evidence>
<keyword evidence="5" id="KW-1185">Reference proteome</keyword>
<keyword evidence="2" id="KW-0539">Nucleus</keyword>
<dbReference type="AlphaFoldDB" id="K1WUN6"/>
<evidence type="ECO:0000313" key="4">
    <source>
        <dbReference type="EMBL" id="EKD12343.1"/>
    </source>
</evidence>
<feature type="compositionally biased region" description="Basic and acidic residues" evidence="3">
    <location>
        <begin position="73"/>
        <end position="87"/>
    </location>
</feature>
<dbReference type="PANTHER" id="PTHR37534">
    <property type="entry name" value="TRANSCRIPTIONAL ACTIVATOR PROTEIN UGA3"/>
    <property type="match status" value="1"/>
</dbReference>
<feature type="region of interest" description="Disordered" evidence="3">
    <location>
        <begin position="62"/>
        <end position="95"/>
    </location>
</feature>
<sequence length="600" mass="66374">MADVSQVTKLHPSAVDVFPWASNVCGAGHIETTGVHKYPADQTWVKVPRIIDAMWIMEQDVGTTGSDDSASEDEGKSHFTPRSEESRNMFSPITPTGGNVCPPEYSYSPLSTYQSSLVGAFGAPQGPVGRTPMQSPLSGAFGAPQGPVGRTPMQSPLSGAFGAPRGPVAPIPNVSYVVRNVFLPPESPAREMSKGQPLLQNNFDLILPPESSAREMSKAPVSVYSNDVVWPLRDPEEAYLFEHYVQELARWLDLCDPNHHFQIEVPRRAPNCSLLLNAIFALSARHLSLTRKYDKGASNRYHAQCIKLMIPMLGLAETNSDETLFASMIVLRVLEEIELLVGEPQTLSHLSGIQSFIKLHGVSIMKGGLSEAAFWVGLRQEIYVATIAERPITIDMNACLVDRSYGPTSDFGWANRAVVHLADVLNCCFDDSGVCAVTWTRLREYSERWAELKPSSFTPYFYKEADRHKPEPDVFPDIRHTHPCHIIGIQHHKLAQILLLTHDPRLPRIGGSRSTAELTVKFETMKILRELCGIGLSNRGVAPGLFTACMGINMCGDLFDDTLEQDAIIRVLVETEKVHARPTKAIQEQMHKAWGRLEKS</sequence>
<dbReference type="STRING" id="1072389.K1WUN6"/>
<accession>K1WUN6</accession>
<dbReference type="eggNOG" id="ENOG502SI6P">
    <property type="taxonomic scope" value="Eukaryota"/>
</dbReference>
<evidence type="ECO:0000256" key="3">
    <source>
        <dbReference type="SAM" id="MobiDB-lite"/>
    </source>
</evidence>
<dbReference type="HOGENOM" id="CLU_008719_1_3_1"/>